<evidence type="ECO:0000256" key="3">
    <source>
        <dbReference type="ARBA" id="ARBA00022896"/>
    </source>
</evidence>
<dbReference type="EMBL" id="BMKS01000017">
    <property type="protein sequence ID" value="GGG47828.1"/>
    <property type="molecule type" value="Genomic_DNA"/>
</dbReference>
<keyword evidence="6" id="KW-0408">Iron</keyword>
<evidence type="ECO:0000256" key="2">
    <source>
        <dbReference type="ARBA" id="ARBA00022723"/>
    </source>
</evidence>
<accession>A0A8J2ZEQ9</accession>
<reference evidence="8 9" key="1">
    <citation type="journal article" date="2014" name="Int. J. Syst. Evol. Microbiol.">
        <title>Complete genome sequence of Corynebacterium casei LMG S-19264T (=DSM 44701T), isolated from a smear-ripened cheese.</title>
        <authorList>
            <consortium name="US DOE Joint Genome Institute (JGI-PGF)"/>
            <person name="Walter F."/>
            <person name="Albersmeier A."/>
            <person name="Kalinowski J."/>
            <person name="Ruckert C."/>
        </authorList>
    </citation>
    <scope>NUCLEOTIDE SEQUENCE [LARGE SCALE GENOMIC DNA]</scope>
    <source>
        <strain evidence="8 9">CGMCC 1.16330</strain>
    </source>
</reference>
<keyword evidence="4" id="KW-0223">Dioxygenase</keyword>
<evidence type="ECO:0000313" key="9">
    <source>
        <dbReference type="Proteomes" id="UP000597507"/>
    </source>
</evidence>
<dbReference type="GO" id="GO:0016705">
    <property type="term" value="F:oxidoreductase activity, acting on paired donors, with incorporation or reduction of molecular oxygen"/>
    <property type="evidence" value="ECO:0007669"/>
    <property type="project" value="InterPro"/>
</dbReference>
<organism evidence="8 9">
    <name type="scientific">Caldovatus sediminis</name>
    <dbReference type="NCBI Taxonomy" id="2041189"/>
    <lineage>
        <taxon>Bacteria</taxon>
        <taxon>Pseudomonadati</taxon>
        <taxon>Pseudomonadota</taxon>
        <taxon>Alphaproteobacteria</taxon>
        <taxon>Acetobacterales</taxon>
        <taxon>Roseomonadaceae</taxon>
        <taxon>Caldovatus</taxon>
    </lineage>
</organism>
<evidence type="ECO:0000256" key="4">
    <source>
        <dbReference type="ARBA" id="ARBA00022964"/>
    </source>
</evidence>
<dbReference type="GO" id="GO:0016209">
    <property type="term" value="F:antioxidant activity"/>
    <property type="evidence" value="ECO:0007669"/>
    <property type="project" value="InterPro"/>
</dbReference>
<dbReference type="GO" id="GO:0031418">
    <property type="term" value="F:L-ascorbic acid binding"/>
    <property type="evidence" value="ECO:0007669"/>
    <property type="project" value="UniProtKB-KW"/>
</dbReference>
<keyword evidence="5" id="KW-0560">Oxidoreductase</keyword>
<dbReference type="Proteomes" id="UP000597507">
    <property type="component" value="Unassembled WGS sequence"/>
</dbReference>
<comment type="cofactor">
    <cofactor evidence="1">
        <name>L-ascorbate</name>
        <dbReference type="ChEBI" id="CHEBI:38290"/>
    </cofactor>
</comment>
<evidence type="ECO:0000256" key="1">
    <source>
        <dbReference type="ARBA" id="ARBA00001961"/>
    </source>
</evidence>
<dbReference type="AlphaFoldDB" id="A0A8J2ZEQ9"/>
<dbReference type="InterPro" id="IPR000866">
    <property type="entry name" value="AhpC/TSA"/>
</dbReference>
<dbReference type="PROSITE" id="PS51471">
    <property type="entry name" value="FE2OG_OXY"/>
    <property type="match status" value="1"/>
</dbReference>
<dbReference type="Pfam" id="PF00578">
    <property type="entry name" value="AhpC-TSA"/>
    <property type="match status" value="1"/>
</dbReference>
<dbReference type="Gene3D" id="2.60.120.620">
    <property type="entry name" value="q2cbj1_9rhob like domain"/>
    <property type="match status" value="1"/>
</dbReference>
<evidence type="ECO:0000313" key="8">
    <source>
        <dbReference type="EMBL" id="GGG47828.1"/>
    </source>
</evidence>
<evidence type="ECO:0000259" key="7">
    <source>
        <dbReference type="PROSITE" id="PS51471"/>
    </source>
</evidence>
<dbReference type="GO" id="GO:0051213">
    <property type="term" value="F:dioxygenase activity"/>
    <property type="evidence" value="ECO:0007669"/>
    <property type="project" value="UniProtKB-KW"/>
</dbReference>
<keyword evidence="9" id="KW-1185">Reference proteome</keyword>
<keyword evidence="2" id="KW-0479">Metal-binding</keyword>
<evidence type="ECO:0000256" key="5">
    <source>
        <dbReference type="ARBA" id="ARBA00023002"/>
    </source>
</evidence>
<name>A0A8J2ZEQ9_9PROT</name>
<dbReference type="InterPro" id="IPR006620">
    <property type="entry name" value="Pro_4_hyd_alph"/>
</dbReference>
<comment type="caution">
    <text evidence="8">The sequence shown here is derived from an EMBL/GenBank/DDBJ whole genome shotgun (WGS) entry which is preliminary data.</text>
</comment>
<dbReference type="InterPro" id="IPR005123">
    <property type="entry name" value="Oxoglu/Fe-dep_dioxygenase_dom"/>
</dbReference>
<dbReference type="SUPFAM" id="SSF52833">
    <property type="entry name" value="Thioredoxin-like"/>
    <property type="match status" value="1"/>
</dbReference>
<evidence type="ECO:0000256" key="6">
    <source>
        <dbReference type="ARBA" id="ARBA00023004"/>
    </source>
</evidence>
<gene>
    <name evidence="8" type="ORF">GCM10010964_39010</name>
</gene>
<dbReference type="RefSeq" id="WP_188903309.1">
    <property type="nucleotide sequence ID" value="NZ_BMKS01000017.1"/>
</dbReference>
<feature type="domain" description="Fe2OG dioxygenase" evidence="7">
    <location>
        <begin position="264"/>
        <end position="362"/>
    </location>
</feature>
<dbReference type="InterPro" id="IPR036249">
    <property type="entry name" value="Thioredoxin-like_sf"/>
</dbReference>
<dbReference type="SMART" id="SM00702">
    <property type="entry name" value="P4Hc"/>
    <property type="match status" value="1"/>
</dbReference>
<protein>
    <recommendedName>
        <fullName evidence="7">Fe2OG dioxygenase domain-containing protein</fullName>
    </recommendedName>
</protein>
<proteinExistence type="predicted"/>
<dbReference type="Pfam" id="PF13640">
    <property type="entry name" value="2OG-FeII_Oxy_3"/>
    <property type="match status" value="1"/>
</dbReference>
<keyword evidence="3" id="KW-0847">Vitamin C</keyword>
<sequence length="391" mass="42998">MAETQQPPRLTPGDPAPWFTAACGANPHYVFSSVAGRYVVLCFLASAGRPEARPALAAIAAHRALFDDRRIALFCVTLDPEDRRQGRLVQSLPGIRHFWDFDGAVSRLYGALMPAPPPEPDRIGDGAGGGARALSRPFWVVLDPTLRVLAVRPLAEAEAVMRDLAALPPPERHAGVAAPWAPVLLVPRVFEPEFCRHLIGLYERHGGQPSGFMREVDGRTVAVHDPAHKRRADYVIEDEAARAAARARIVRRLLPEIEKAFQFRATRMERYIVACYDAAEQGHFAAHRDNTTRGTAHRRFAVTLNLNAEEYEGGELRFPEFGTRSYRAPTGGAVVFSCSLLHEALPVTKGRRYVFLPFLYDEAGARLREANSAYLGEGVGEYRRGGATAGA</sequence>
<dbReference type="Gene3D" id="3.40.30.10">
    <property type="entry name" value="Glutaredoxin"/>
    <property type="match status" value="1"/>
</dbReference>
<dbReference type="InterPro" id="IPR044862">
    <property type="entry name" value="Pro_4_hyd_alph_FE2OG_OXY"/>
</dbReference>
<dbReference type="GO" id="GO:0005506">
    <property type="term" value="F:iron ion binding"/>
    <property type="evidence" value="ECO:0007669"/>
    <property type="project" value="InterPro"/>
</dbReference>